<organism evidence="5 6">
    <name type="scientific">Buttiauxella izardii</name>
    <dbReference type="NCBI Taxonomy" id="82991"/>
    <lineage>
        <taxon>Bacteria</taxon>
        <taxon>Pseudomonadati</taxon>
        <taxon>Pseudomonadota</taxon>
        <taxon>Gammaproteobacteria</taxon>
        <taxon>Enterobacterales</taxon>
        <taxon>Enterobacteriaceae</taxon>
        <taxon>Buttiauxella</taxon>
    </lineage>
</organism>
<dbReference type="SUPFAM" id="SSF52402">
    <property type="entry name" value="Adenine nucleotide alpha hydrolases-like"/>
    <property type="match status" value="1"/>
</dbReference>
<dbReference type="EMBL" id="QZWH01000004">
    <property type="protein sequence ID" value="RJT27411.1"/>
    <property type="molecule type" value="Genomic_DNA"/>
</dbReference>
<keyword evidence="3" id="KW-0249">Electron transport</keyword>
<dbReference type="Pfam" id="PF01012">
    <property type="entry name" value="ETF"/>
    <property type="match status" value="1"/>
</dbReference>
<dbReference type="Gene3D" id="3.40.50.620">
    <property type="entry name" value="HUPs"/>
    <property type="match status" value="1"/>
</dbReference>
<dbReference type="AlphaFoldDB" id="A0A3A5JWN4"/>
<dbReference type="GO" id="GO:0009055">
    <property type="term" value="F:electron transfer activity"/>
    <property type="evidence" value="ECO:0007669"/>
    <property type="project" value="InterPro"/>
</dbReference>
<evidence type="ECO:0000259" key="4">
    <source>
        <dbReference type="Pfam" id="PF01012"/>
    </source>
</evidence>
<dbReference type="Proteomes" id="UP000276295">
    <property type="component" value="Unassembled WGS sequence"/>
</dbReference>
<feature type="domain" description="Electron transfer flavoprotein alpha/beta-subunit N-terminal" evidence="4">
    <location>
        <begin position="51"/>
        <end position="215"/>
    </location>
</feature>
<comment type="similarity">
    <text evidence="1">Belongs to the ETF beta-subunit/FixA family.</text>
</comment>
<reference evidence="5 6" key="1">
    <citation type="submission" date="2018-09" db="EMBL/GenBank/DDBJ databases">
        <title>Draft genome sequence of Buttiauxella izardii CCUG 35510T.</title>
        <authorList>
            <person name="Salva-Serra F."/>
            <person name="Marathe N."/>
            <person name="Moore E."/>
            <person name="Stadler-Svensson L."/>
            <person name="Engstrom-Jakobsson H."/>
        </authorList>
    </citation>
    <scope>NUCLEOTIDE SEQUENCE [LARGE SCALE GENOMIC DNA]</scope>
    <source>
        <strain evidence="5 6">CCUG 35510</strain>
    </source>
</reference>
<dbReference type="InterPro" id="IPR014730">
    <property type="entry name" value="ETF_a/b_N"/>
</dbReference>
<dbReference type="InterPro" id="IPR012255">
    <property type="entry name" value="ETF_b"/>
</dbReference>
<evidence type="ECO:0000256" key="3">
    <source>
        <dbReference type="ARBA" id="ARBA00022982"/>
    </source>
</evidence>
<keyword evidence="2" id="KW-0813">Transport</keyword>
<evidence type="ECO:0000256" key="2">
    <source>
        <dbReference type="ARBA" id="ARBA00022448"/>
    </source>
</evidence>
<comment type="caution">
    <text evidence="5">The sequence shown here is derived from an EMBL/GenBank/DDBJ whole genome shotgun (WGS) entry which is preliminary data.</text>
</comment>
<protein>
    <submittedName>
        <fullName evidence="5">Electron transfer flavoprotein subunit beta/FixA family protein</fullName>
    </submittedName>
</protein>
<gene>
    <name evidence="5" type="ORF">D6029_02095</name>
</gene>
<dbReference type="PANTHER" id="PTHR21294:SF8">
    <property type="entry name" value="ELECTRON TRANSFER FLAVOPROTEIN SUBUNIT BETA"/>
    <property type="match status" value="1"/>
</dbReference>
<proteinExistence type="inferred from homology"/>
<dbReference type="RefSeq" id="WP_120063175.1">
    <property type="nucleotide sequence ID" value="NZ_QZWH01000004.1"/>
</dbReference>
<name>A0A3A5JWN4_9ENTR</name>
<evidence type="ECO:0000313" key="6">
    <source>
        <dbReference type="Proteomes" id="UP000276295"/>
    </source>
</evidence>
<evidence type="ECO:0000313" key="5">
    <source>
        <dbReference type="EMBL" id="RJT27411.1"/>
    </source>
</evidence>
<accession>A0A3A5JWN4</accession>
<keyword evidence="6" id="KW-1185">Reference proteome</keyword>
<dbReference type="OrthoDB" id="5598152at2"/>
<sequence>MNILLAFKAEPDLSMLPEQAWQEATSGPLDLSYARYQIGLDEQVAAELALRQLTHSQAVNLAALTLGGAHSEPFLRQLNALGFSHLARLEPQSACDLRFSPKQVADALAQWVKQHPQTLVLTGSQSSEGNNAQTGFLLAERLDWPVLAGVVDFVVDAANHQLEVELLQDGERLRCRVALPVVLIVMNDGRYSLRIPGIRQKLAASKAPIITAAAAKHAANSSPNVVLTREHYSRRAQKIDGATPQEKARLLYENFLRERLPR</sequence>
<evidence type="ECO:0000256" key="1">
    <source>
        <dbReference type="ARBA" id="ARBA00007557"/>
    </source>
</evidence>
<dbReference type="PANTHER" id="PTHR21294">
    <property type="entry name" value="ELECTRON TRANSFER FLAVOPROTEIN BETA-SUBUNIT"/>
    <property type="match status" value="1"/>
</dbReference>
<dbReference type="InterPro" id="IPR014729">
    <property type="entry name" value="Rossmann-like_a/b/a_fold"/>
</dbReference>